<sequence length="266" mass="27205">MATLSRLARWCRRLPALVPALLLAACAPAGPEAGPMVLAAASMQEGLEQAADAWAAQGHARPVLSFAATSALARQVEAGAPAGLLVSADEAWMDELAGQGLIVPASRRILARNRLVLVAPAGPAVDLYLTSGVDLAGLLGADGRLAIAEPDSVPAGRYGKAALTALGAWPQVADRLAVADSVRGALALVARGEAPLGLVYATDARTEPRVQVVGTFPAASHPPVRYPMAQLARSTHPDTAAFADFLAAPEGQAILLRLGFARAEGP</sequence>
<protein>
    <submittedName>
        <fullName evidence="8">Molybdate ABC transporter substrate-binding protein</fullName>
    </submittedName>
</protein>
<dbReference type="SUPFAM" id="SSF53850">
    <property type="entry name" value="Periplasmic binding protein-like II"/>
    <property type="match status" value="1"/>
</dbReference>
<dbReference type="AlphaFoldDB" id="A0A844YUC4"/>
<feature type="binding site" evidence="6">
    <location>
        <position position="182"/>
    </location>
    <ligand>
        <name>molybdate</name>
        <dbReference type="ChEBI" id="CHEBI:36264"/>
    </ligand>
</feature>
<comment type="subunit">
    <text evidence="5">The complex is composed of two ATP-binding proteins (ModC), two transmembrane proteins (ModB) and a solute-binding protein (ModA).</text>
</comment>
<evidence type="ECO:0000313" key="8">
    <source>
        <dbReference type="EMBL" id="MXO70702.1"/>
    </source>
</evidence>
<dbReference type="GO" id="GO:0030973">
    <property type="term" value="F:molybdate ion binding"/>
    <property type="evidence" value="ECO:0007669"/>
    <property type="project" value="TreeGrafter"/>
</dbReference>
<evidence type="ECO:0000256" key="1">
    <source>
        <dbReference type="ARBA" id="ARBA00009175"/>
    </source>
</evidence>
<evidence type="ECO:0000256" key="2">
    <source>
        <dbReference type="ARBA" id="ARBA00022505"/>
    </source>
</evidence>
<dbReference type="PROSITE" id="PS51257">
    <property type="entry name" value="PROKAR_LIPOPROTEIN"/>
    <property type="match status" value="1"/>
</dbReference>
<feature type="chain" id="PRO_5032758531" evidence="7">
    <location>
        <begin position="30"/>
        <end position="266"/>
    </location>
</feature>
<dbReference type="PANTHER" id="PTHR30632">
    <property type="entry name" value="MOLYBDATE-BINDING PERIPLASMIC PROTEIN"/>
    <property type="match status" value="1"/>
</dbReference>
<dbReference type="InterPro" id="IPR005950">
    <property type="entry name" value="ModA"/>
</dbReference>
<feature type="signal peptide" evidence="7">
    <location>
        <begin position="1"/>
        <end position="29"/>
    </location>
</feature>
<evidence type="ECO:0000256" key="3">
    <source>
        <dbReference type="ARBA" id="ARBA00022723"/>
    </source>
</evidence>
<evidence type="ECO:0000256" key="5">
    <source>
        <dbReference type="ARBA" id="ARBA00062515"/>
    </source>
</evidence>
<proteinExistence type="inferred from homology"/>
<dbReference type="FunFam" id="3.40.190.10:FF:000035">
    <property type="entry name" value="Molybdate ABC transporter substrate-binding protein"/>
    <property type="match status" value="1"/>
</dbReference>
<dbReference type="NCBIfam" id="TIGR01256">
    <property type="entry name" value="modA"/>
    <property type="match status" value="1"/>
</dbReference>
<organism evidence="8 9">
    <name type="scientific">Alteraurantiacibacter buctensis</name>
    <dbReference type="NCBI Taxonomy" id="1503981"/>
    <lineage>
        <taxon>Bacteria</taxon>
        <taxon>Pseudomonadati</taxon>
        <taxon>Pseudomonadota</taxon>
        <taxon>Alphaproteobacteria</taxon>
        <taxon>Sphingomonadales</taxon>
        <taxon>Erythrobacteraceae</taxon>
        <taxon>Alteraurantiacibacter</taxon>
    </lineage>
</organism>
<dbReference type="Gene3D" id="3.40.190.10">
    <property type="entry name" value="Periplasmic binding protein-like II"/>
    <property type="match status" value="2"/>
</dbReference>
<keyword evidence="4 7" id="KW-0732">Signal</keyword>
<dbReference type="GO" id="GO:0015689">
    <property type="term" value="P:molybdate ion transport"/>
    <property type="evidence" value="ECO:0007669"/>
    <property type="project" value="InterPro"/>
</dbReference>
<keyword evidence="9" id="KW-1185">Reference proteome</keyword>
<accession>A0A844YUC4</accession>
<gene>
    <name evidence="8" type="primary">modA</name>
    <name evidence="8" type="ORF">GRI99_03530</name>
</gene>
<evidence type="ECO:0000313" key="9">
    <source>
        <dbReference type="Proteomes" id="UP000466966"/>
    </source>
</evidence>
<evidence type="ECO:0000256" key="7">
    <source>
        <dbReference type="SAM" id="SignalP"/>
    </source>
</evidence>
<dbReference type="EMBL" id="WTYV01000001">
    <property type="protein sequence ID" value="MXO70702.1"/>
    <property type="molecule type" value="Genomic_DNA"/>
</dbReference>
<dbReference type="GO" id="GO:1901359">
    <property type="term" value="F:tungstate binding"/>
    <property type="evidence" value="ECO:0007669"/>
    <property type="project" value="UniProtKB-ARBA"/>
</dbReference>
<dbReference type="GO" id="GO:0046872">
    <property type="term" value="F:metal ion binding"/>
    <property type="evidence" value="ECO:0007669"/>
    <property type="project" value="UniProtKB-KW"/>
</dbReference>
<dbReference type="PIRSF" id="PIRSF004846">
    <property type="entry name" value="ModA"/>
    <property type="match status" value="1"/>
</dbReference>
<dbReference type="GO" id="GO:0030288">
    <property type="term" value="C:outer membrane-bounded periplasmic space"/>
    <property type="evidence" value="ECO:0007669"/>
    <property type="project" value="TreeGrafter"/>
</dbReference>
<comment type="similarity">
    <text evidence="1">Belongs to the bacterial solute-binding protein ModA family.</text>
</comment>
<comment type="caution">
    <text evidence="8">The sequence shown here is derived from an EMBL/GenBank/DDBJ whole genome shotgun (WGS) entry which is preliminary data.</text>
</comment>
<name>A0A844YUC4_9SPHN</name>
<dbReference type="Proteomes" id="UP000466966">
    <property type="component" value="Unassembled WGS sequence"/>
</dbReference>
<evidence type="ECO:0000256" key="6">
    <source>
        <dbReference type="PIRSR" id="PIRSR004846-1"/>
    </source>
</evidence>
<feature type="binding site" evidence="6">
    <location>
        <position position="42"/>
    </location>
    <ligand>
        <name>molybdate</name>
        <dbReference type="ChEBI" id="CHEBI:36264"/>
    </ligand>
</feature>
<keyword evidence="2 6" id="KW-0500">Molybdenum</keyword>
<feature type="binding site" evidence="6">
    <location>
        <position position="69"/>
    </location>
    <ligand>
        <name>molybdate</name>
        <dbReference type="ChEBI" id="CHEBI:36264"/>
    </ligand>
</feature>
<feature type="binding site" evidence="6">
    <location>
        <position position="200"/>
    </location>
    <ligand>
        <name>molybdate</name>
        <dbReference type="ChEBI" id="CHEBI:36264"/>
    </ligand>
</feature>
<dbReference type="RefSeq" id="WP_160770583.1">
    <property type="nucleotide sequence ID" value="NZ_WTYV01000001.1"/>
</dbReference>
<dbReference type="Pfam" id="PF13531">
    <property type="entry name" value="SBP_bac_11"/>
    <property type="match status" value="1"/>
</dbReference>
<reference evidence="8 9" key="1">
    <citation type="submission" date="2019-12" db="EMBL/GenBank/DDBJ databases">
        <title>Genomic-based taxomic classification of the family Erythrobacteraceae.</title>
        <authorList>
            <person name="Xu L."/>
        </authorList>
    </citation>
    <scope>NUCLEOTIDE SEQUENCE [LARGE SCALE GENOMIC DNA]</scope>
    <source>
        <strain evidence="8 9">M0322</strain>
    </source>
</reference>
<dbReference type="OrthoDB" id="9785015at2"/>
<dbReference type="InterPro" id="IPR050682">
    <property type="entry name" value="ModA/WtpA"/>
</dbReference>
<dbReference type="PANTHER" id="PTHR30632:SF17">
    <property type="entry name" value="MOLYBDATE-BINDING PROTEIN MODA"/>
    <property type="match status" value="1"/>
</dbReference>
<feature type="binding site" evidence="6">
    <location>
        <position position="155"/>
    </location>
    <ligand>
        <name>molybdate</name>
        <dbReference type="ChEBI" id="CHEBI:36264"/>
    </ligand>
</feature>
<evidence type="ECO:0000256" key="4">
    <source>
        <dbReference type="ARBA" id="ARBA00022729"/>
    </source>
</evidence>
<keyword evidence="3 6" id="KW-0479">Metal-binding</keyword>